<keyword evidence="2" id="KW-1185">Reference proteome</keyword>
<reference evidence="2" key="1">
    <citation type="journal article" date="2019" name="Int. J. Syst. Evol. Microbiol.">
        <title>The Global Catalogue of Microorganisms (GCM) 10K type strain sequencing project: providing services to taxonomists for standard genome sequencing and annotation.</title>
        <authorList>
            <consortium name="The Broad Institute Genomics Platform"/>
            <consortium name="The Broad Institute Genome Sequencing Center for Infectious Disease"/>
            <person name="Wu L."/>
            <person name="Ma J."/>
        </authorList>
    </citation>
    <scope>NUCLEOTIDE SEQUENCE [LARGE SCALE GENOMIC DNA]</scope>
    <source>
        <strain evidence="2">CGMCC 4.7645</strain>
    </source>
</reference>
<protein>
    <recommendedName>
        <fullName evidence="3">LLM class flavin-dependent oxidoreductase</fullName>
    </recommendedName>
</protein>
<dbReference type="EMBL" id="JBHUKR010000006">
    <property type="protein sequence ID" value="MFD2416305.1"/>
    <property type="molecule type" value="Genomic_DNA"/>
</dbReference>
<proteinExistence type="predicted"/>
<evidence type="ECO:0008006" key="3">
    <source>
        <dbReference type="Google" id="ProtNLM"/>
    </source>
</evidence>
<dbReference type="RefSeq" id="WP_378262978.1">
    <property type="nucleotide sequence ID" value="NZ_JBHUKR010000006.1"/>
</dbReference>
<organism evidence="1 2">
    <name type="scientific">Amycolatopsis pigmentata</name>
    <dbReference type="NCBI Taxonomy" id="450801"/>
    <lineage>
        <taxon>Bacteria</taxon>
        <taxon>Bacillati</taxon>
        <taxon>Actinomycetota</taxon>
        <taxon>Actinomycetes</taxon>
        <taxon>Pseudonocardiales</taxon>
        <taxon>Pseudonocardiaceae</taxon>
        <taxon>Amycolatopsis</taxon>
    </lineage>
</organism>
<comment type="caution">
    <text evidence="1">The sequence shown here is derived from an EMBL/GenBank/DDBJ whole genome shotgun (WGS) entry which is preliminary data.</text>
</comment>
<gene>
    <name evidence="1" type="ORF">ACFSXZ_08180</name>
</gene>
<accession>A0ABW5FQ98</accession>
<dbReference type="Proteomes" id="UP001597417">
    <property type="component" value="Unassembled WGS sequence"/>
</dbReference>
<evidence type="ECO:0000313" key="1">
    <source>
        <dbReference type="EMBL" id="MFD2416305.1"/>
    </source>
</evidence>
<evidence type="ECO:0000313" key="2">
    <source>
        <dbReference type="Proteomes" id="UP001597417"/>
    </source>
</evidence>
<sequence>MLTHDSRLGERFPDIAVRNCFGESYPWALCPAHEEVRAYAATLTAESLRGLEVSSVILEACGQLGAVHQCRHEKTDAVWAPAVVRLLSVCCCTACARIWQEDFHADPEEVTRGLREEVSRLLATGDLSLTEDSLAVGDMLLATRHRTTDALRREVLEGVGPGVRIVLHGTLDPWATGALPGLSPAASNDADAVVLPCWQPGAPTLDSVAATRTRLPATVDVGAYVTAVGAAEVPDIGAYVAELGKAGAAELHLYHLGLAGPARWHLLSAAMAGARESHQSHQSH</sequence>
<name>A0ABW5FQ98_9PSEU</name>